<dbReference type="EMBL" id="UGQA01000001">
    <property type="protein sequence ID" value="STY95221.1"/>
    <property type="molecule type" value="Genomic_DNA"/>
</dbReference>
<organism evidence="2 3">
    <name type="scientific">Faucicola atlantae</name>
    <dbReference type="NCBI Taxonomy" id="34059"/>
    <lineage>
        <taxon>Bacteria</taxon>
        <taxon>Pseudomonadati</taxon>
        <taxon>Pseudomonadota</taxon>
        <taxon>Gammaproteobacteria</taxon>
        <taxon>Moraxellales</taxon>
        <taxon>Moraxellaceae</taxon>
        <taxon>Faucicola</taxon>
    </lineage>
</organism>
<feature type="transmembrane region" description="Helical" evidence="1">
    <location>
        <begin position="20"/>
        <end position="41"/>
    </location>
</feature>
<keyword evidence="1" id="KW-1133">Transmembrane helix</keyword>
<dbReference type="RefSeq" id="WP_143821815.1">
    <property type="nucleotide sequence ID" value="NZ_MXAO01000050.1"/>
</dbReference>
<protein>
    <submittedName>
        <fullName evidence="2">Uncharacterized protein</fullName>
    </submittedName>
</protein>
<feature type="transmembrane region" description="Helical" evidence="1">
    <location>
        <begin position="61"/>
        <end position="79"/>
    </location>
</feature>
<feature type="transmembrane region" description="Helical" evidence="1">
    <location>
        <begin position="91"/>
        <end position="109"/>
    </location>
</feature>
<keyword evidence="1" id="KW-0472">Membrane</keyword>
<dbReference type="Proteomes" id="UP000255193">
    <property type="component" value="Unassembled WGS sequence"/>
</dbReference>
<sequence length="135" mass="14932">MSVHTTLSHMGRFRRWLFEVGTRIVELLNALLLVSFSSIMALNYFNLLSLPSYARFDITKAYHWLFVLGLGVAQLVAMCRLSNRSNQVSGLLLLFSGTVWLIIAAIFSANAAHVMTTAVTTYVLVALACLLAMSC</sequence>
<evidence type="ECO:0000313" key="3">
    <source>
        <dbReference type="Proteomes" id="UP000255193"/>
    </source>
</evidence>
<proteinExistence type="predicted"/>
<keyword evidence="1" id="KW-0812">Transmembrane</keyword>
<gene>
    <name evidence="2" type="ORF">NCTC11091_01014</name>
</gene>
<reference evidence="2 3" key="1">
    <citation type="submission" date="2018-06" db="EMBL/GenBank/DDBJ databases">
        <authorList>
            <consortium name="Pathogen Informatics"/>
            <person name="Doyle S."/>
        </authorList>
    </citation>
    <scope>NUCLEOTIDE SEQUENCE [LARGE SCALE GENOMIC DNA]</scope>
    <source>
        <strain evidence="2 3">NCTC11091</strain>
    </source>
</reference>
<name>A0A378Q343_9GAMM</name>
<feature type="transmembrane region" description="Helical" evidence="1">
    <location>
        <begin position="115"/>
        <end position="133"/>
    </location>
</feature>
<evidence type="ECO:0000313" key="2">
    <source>
        <dbReference type="EMBL" id="STY95221.1"/>
    </source>
</evidence>
<dbReference type="AlphaFoldDB" id="A0A378Q343"/>
<evidence type="ECO:0000256" key="1">
    <source>
        <dbReference type="SAM" id="Phobius"/>
    </source>
</evidence>
<accession>A0A378Q343</accession>